<gene>
    <name evidence="2" type="ORF">BAA01_16860</name>
</gene>
<accession>A0A1Y3PV35</accession>
<reference evidence="3" key="1">
    <citation type="submission" date="2016-06" db="EMBL/GenBank/DDBJ databases">
        <authorList>
            <person name="Nascimento L."/>
            <person name="Pereira R.V."/>
            <person name="Martins L.F."/>
            <person name="Quaggio R.B."/>
            <person name="Silva A.M."/>
            <person name="Setubal J.C."/>
        </authorList>
    </citation>
    <scope>NUCLEOTIDE SEQUENCE [LARGE SCALE GENOMIC DNA]</scope>
</reference>
<comment type="caution">
    <text evidence="2">The sequence shown here is derived from an EMBL/GenBank/DDBJ whole genome shotgun (WGS) entry which is preliminary data.</text>
</comment>
<proteinExistence type="predicted"/>
<dbReference type="Proteomes" id="UP000196475">
    <property type="component" value="Unassembled WGS sequence"/>
</dbReference>
<dbReference type="AlphaFoldDB" id="A0A1Y3PV35"/>
<evidence type="ECO:0000313" key="2">
    <source>
        <dbReference type="EMBL" id="OUM91212.1"/>
    </source>
</evidence>
<organism evidence="2 3">
    <name type="scientific">Bacillus thermozeamaize</name>
    <dbReference type="NCBI Taxonomy" id="230954"/>
    <lineage>
        <taxon>Bacteria</taxon>
        <taxon>Bacillati</taxon>
        <taxon>Bacillota</taxon>
        <taxon>Bacilli</taxon>
        <taxon>Bacillales</taxon>
        <taxon>Bacillaceae</taxon>
        <taxon>Bacillus</taxon>
    </lineage>
</organism>
<keyword evidence="1" id="KW-1133">Transmembrane helix</keyword>
<name>A0A1Y3PV35_9BACI</name>
<dbReference type="PROSITE" id="PS51257">
    <property type="entry name" value="PROKAR_LIPOPROTEIN"/>
    <property type="match status" value="1"/>
</dbReference>
<keyword evidence="1" id="KW-0812">Transmembrane</keyword>
<sequence>MERTNLIFIYDTPQVNVILFMSFAFGSVFACFFSHFHQLMITDSGDFYFVENINYIFSN</sequence>
<dbReference type="EMBL" id="LZRT01000003">
    <property type="protein sequence ID" value="OUM91212.1"/>
    <property type="molecule type" value="Genomic_DNA"/>
</dbReference>
<evidence type="ECO:0000256" key="1">
    <source>
        <dbReference type="SAM" id="Phobius"/>
    </source>
</evidence>
<feature type="transmembrane region" description="Helical" evidence="1">
    <location>
        <begin position="15"/>
        <end position="33"/>
    </location>
</feature>
<evidence type="ECO:0000313" key="3">
    <source>
        <dbReference type="Proteomes" id="UP000196475"/>
    </source>
</evidence>
<protein>
    <submittedName>
        <fullName evidence="2">Uncharacterized protein</fullName>
    </submittedName>
</protein>
<keyword evidence="1" id="KW-0472">Membrane</keyword>